<gene>
    <name evidence="2" type="ORF">AYI69_g5656</name>
</gene>
<keyword evidence="3" id="KW-1185">Reference proteome</keyword>
<organism evidence="2 3">
    <name type="scientific">Smittium culicis</name>
    <dbReference type="NCBI Taxonomy" id="133412"/>
    <lineage>
        <taxon>Eukaryota</taxon>
        <taxon>Fungi</taxon>
        <taxon>Fungi incertae sedis</taxon>
        <taxon>Zoopagomycota</taxon>
        <taxon>Kickxellomycotina</taxon>
        <taxon>Harpellomycetes</taxon>
        <taxon>Harpellales</taxon>
        <taxon>Legeriomycetaceae</taxon>
        <taxon>Smittium</taxon>
    </lineage>
</organism>
<evidence type="ECO:0000313" key="3">
    <source>
        <dbReference type="Proteomes" id="UP000187429"/>
    </source>
</evidence>
<dbReference type="OrthoDB" id="5750804at2759"/>
<dbReference type="Proteomes" id="UP000187429">
    <property type="component" value="Unassembled WGS sequence"/>
</dbReference>
<dbReference type="AlphaFoldDB" id="A0A1R1Y4D8"/>
<proteinExistence type="predicted"/>
<feature type="region of interest" description="Disordered" evidence="1">
    <location>
        <begin position="70"/>
        <end position="183"/>
    </location>
</feature>
<reference evidence="3" key="1">
    <citation type="submission" date="2017-01" db="EMBL/GenBank/DDBJ databases">
        <authorList>
            <person name="Wang Y."/>
            <person name="White M."/>
            <person name="Kvist S."/>
            <person name="Moncalvo J.-M."/>
        </authorList>
    </citation>
    <scope>NUCLEOTIDE SEQUENCE [LARGE SCALE GENOMIC DNA]</scope>
    <source>
        <strain evidence="3">ID-206-W2</strain>
    </source>
</reference>
<protein>
    <submittedName>
        <fullName evidence="2">Uncharacterized protein</fullName>
    </submittedName>
</protein>
<sequence length="299" mass="33802">MIILYCWNSSQHKINQDENSILDIDPNNETPIYQNVEDNSGYGEGSSDFQNEFFGNSGVNLGNQRYKSRTLGGNYDAQRNNFGNEGDNSDSERYNGGENSDDQDSNGEDNFGSNTKNRANGNENRNGCEFEGENFNKNGKNGENEFDRIRPGNQIRRFGSNQNEAPESRNSNDSDNNGNGDKNVQNEGFGLRCGYVRCGEFAYRSKFGRRGGYSRCGVLCRRARICRRGGLIKVRSRALAVQPKRNRALFIRKMFMKEKTRIPKCVATNWDLVTGSNRSPVFGIRKPLMLEKLITCNKI</sequence>
<feature type="region of interest" description="Disordered" evidence="1">
    <location>
        <begin position="21"/>
        <end position="56"/>
    </location>
</feature>
<feature type="compositionally biased region" description="Polar residues" evidence="1">
    <location>
        <begin position="27"/>
        <end position="38"/>
    </location>
</feature>
<dbReference type="EMBL" id="LSSM01002406">
    <property type="protein sequence ID" value="OMJ21832.1"/>
    <property type="molecule type" value="Genomic_DNA"/>
</dbReference>
<accession>A0A1R1Y4D8</accession>
<feature type="compositionally biased region" description="Polar residues" evidence="1">
    <location>
        <begin position="47"/>
        <end position="56"/>
    </location>
</feature>
<comment type="caution">
    <text evidence="2">The sequence shown here is derived from an EMBL/GenBank/DDBJ whole genome shotgun (WGS) entry which is preliminary data.</text>
</comment>
<feature type="compositionally biased region" description="Low complexity" evidence="1">
    <location>
        <begin position="120"/>
        <end position="139"/>
    </location>
</feature>
<name>A0A1R1Y4D8_9FUNG</name>
<evidence type="ECO:0000256" key="1">
    <source>
        <dbReference type="SAM" id="MobiDB-lite"/>
    </source>
</evidence>
<feature type="compositionally biased region" description="Basic and acidic residues" evidence="1">
    <location>
        <begin position="140"/>
        <end position="150"/>
    </location>
</feature>
<evidence type="ECO:0000313" key="2">
    <source>
        <dbReference type="EMBL" id="OMJ21832.1"/>
    </source>
</evidence>